<dbReference type="EMBL" id="AHEJ01000065">
    <property type="protein sequence ID" value="EOP62637.1"/>
    <property type="molecule type" value="Genomic_DNA"/>
</dbReference>
<proteinExistence type="predicted"/>
<organism evidence="1 2">
    <name type="scientific">Bacillus cereus ISP2954</name>
    <dbReference type="NCBI Taxonomy" id="1053215"/>
    <lineage>
        <taxon>Bacteria</taxon>
        <taxon>Bacillati</taxon>
        <taxon>Bacillota</taxon>
        <taxon>Bacilli</taxon>
        <taxon>Bacillales</taxon>
        <taxon>Bacillaceae</taxon>
        <taxon>Bacillus</taxon>
        <taxon>Bacillus cereus group</taxon>
    </lineage>
</organism>
<evidence type="ECO:0000313" key="1">
    <source>
        <dbReference type="EMBL" id="EOP62637.1"/>
    </source>
</evidence>
<evidence type="ECO:0000313" key="2">
    <source>
        <dbReference type="Proteomes" id="UP000013989"/>
    </source>
</evidence>
<sequence>MLYQMVTRARKKLHIVIIDNEEILEKCLNILKSNRQVSGQDKKGFLKKYLEILESNGEITDQKIEGNHEQQTLT</sequence>
<comment type="caution">
    <text evidence="1">The sequence shown here is derived from an EMBL/GenBank/DDBJ whole genome shotgun (WGS) entry which is preliminary data.</text>
</comment>
<gene>
    <name evidence="1" type="ORF">IGU_03616</name>
</gene>
<accession>A0A9W5QFY8</accession>
<dbReference type="RefSeq" id="WP_016090567.1">
    <property type="nucleotide sequence ID" value="NZ_KB976754.1"/>
</dbReference>
<dbReference type="AlphaFoldDB" id="A0A9W5QFY8"/>
<dbReference type="Proteomes" id="UP000013989">
    <property type="component" value="Unassembled WGS sequence"/>
</dbReference>
<name>A0A9W5QFY8_BACCE</name>
<reference evidence="1 2" key="1">
    <citation type="submission" date="2012-12" db="EMBL/GenBank/DDBJ databases">
        <title>The Genome Sequence of Bacillus cereus ISP2954.</title>
        <authorList>
            <consortium name="The Broad Institute Genome Sequencing Platform"/>
            <consortium name="The Broad Institute Genome Sequencing Center for Infectious Disease"/>
            <person name="Feldgarden M."/>
            <person name="Van der Auwera G.A."/>
            <person name="Mahillon J."/>
            <person name="Duprez V."/>
            <person name="Timmery S."/>
            <person name="Mattelet C."/>
            <person name="Dierick K."/>
            <person name="Sun M."/>
            <person name="Yu Z."/>
            <person name="Zhu L."/>
            <person name="Hu X."/>
            <person name="Shank E.B."/>
            <person name="Swiecicka I."/>
            <person name="Hansen B.M."/>
            <person name="Andrup L."/>
            <person name="Walker B."/>
            <person name="Young S.K."/>
            <person name="Zeng Q."/>
            <person name="Gargeya S."/>
            <person name="Fitzgerald M."/>
            <person name="Haas B."/>
            <person name="Abouelleil A."/>
            <person name="Alvarado L."/>
            <person name="Arachchi H.M."/>
            <person name="Berlin A.M."/>
            <person name="Chapman S.B."/>
            <person name="Dewar J."/>
            <person name="Goldberg J."/>
            <person name="Griggs A."/>
            <person name="Gujja S."/>
            <person name="Hansen M."/>
            <person name="Howarth C."/>
            <person name="Imamovic A."/>
            <person name="Larimer J."/>
            <person name="McCowan C."/>
            <person name="Murphy C."/>
            <person name="Neiman D."/>
            <person name="Pearson M."/>
            <person name="Priest M."/>
            <person name="Roberts A."/>
            <person name="Saif S."/>
            <person name="Shea T."/>
            <person name="Sisk P."/>
            <person name="Sykes S."/>
            <person name="Wortman J."/>
            <person name="Nusbaum C."/>
            <person name="Birren B."/>
        </authorList>
    </citation>
    <scope>NUCLEOTIDE SEQUENCE [LARGE SCALE GENOMIC DNA]</scope>
    <source>
        <strain evidence="1 2">ISP2954</strain>
    </source>
</reference>
<protein>
    <submittedName>
        <fullName evidence="1">Uncharacterized protein</fullName>
    </submittedName>
</protein>